<sequence>MIWIIGGTSETRILLEGIERDYILTVATLDGKREYEKYNPIVLRLGFEDMLDFIEKNKIDVVVDISHPYAKNVSKNAKEACRVKNIPYLRYERDRVDLKGCIVFRDYYECNNFIKTKKGTFLFTIGSKNIHIFEKDRGDRRYIYRILPSVEGINECMKQNIELDRIIAIKGPFSVEFNMAILKEYKADYIIMKNSGVLGGTIEKIRAAQNLGVIPLVIDREEAIGLNIEDILKIINKGAII</sequence>
<dbReference type="RefSeq" id="WP_018660316.1">
    <property type="nucleotide sequence ID" value="NZ_HF952018.1"/>
</dbReference>
<gene>
    <name evidence="4" type="ORF">TCEL_01211</name>
</gene>
<dbReference type="EMBL" id="CAVN010000086">
    <property type="protein sequence ID" value="CDF57297.1"/>
    <property type="molecule type" value="Genomic_DNA"/>
</dbReference>
<dbReference type="GO" id="GO:0016994">
    <property type="term" value="F:precorrin-6A reductase activity"/>
    <property type="evidence" value="ECO:0007669"/>
    <property type="project" value="InterPro"/>
</dbReference>
<organism evidence="4 5">
    <name type="scientific">Thermobrachium celere DSM 8682</name>
    <dbReference type="NCBI Taxonomy" id="941824"/>
    <lineage>
        <taxon>Bacteria</taxon>
        <taxon>Bacillati</taxon>
        <taxon>Bacillota</taxon>
        <taxon>Clostridia</taxon>
        <taxon>Eubacteriales</taxon>
        <taxon>Clostridiaceae</taxon>
        <taxon>Thermobrachium</taxon>
    </lineage>
</organism>
<dbReference type="HOGENOM" id="CLU_068627_0_0_9"/>
<dbReference type="GO" id="GO:0009236">
    <property type="term" value="P:cobalamin biosynthetic process"/>
    <property type="evidence" value="ECO:0007669"/>
    <property type="project" value="UniProtKB-UniPathway"/>
</dbReference>
<dbReference type="Proteomes" id="UP000014923">
    <property type="component" value="Unassembled WGS sequence"/>
</dbReference>
<evidence type="ECO:0000256" key="2">
    <source>
        <dbReference type="ARBA" id="ARBA00022573"/>
    </source>
</evidence>
<evidence type="ECO:0000313" key="5">
    <source>
        <dbReference type="Proteomes" id="UP000014923"/>
    </source>
</evidence>
<protein>
    <submittedName>
        <fullName evidence="4">Precorrin-6x reductase CbiJ/CobK</fullName>
    </submittedName>
</protein>
<evidence type="ECO:0000256" key="1">
    <source>
        <dbReference type="ARBA" id="ARBA00004953"/>
    </source>
</evidence>
<evidence type="ECO:0000256" key="3">
    <source>
        <dbReference type="ARBA" id="ARBA00023002"/>
    </source>
</evidence>
<reference evidence="4" key="1">
    <citation type="submission" date="2013-03" db="EMBL/GenBank/DDBJ databases">
        <title>Draft genome sequence of the hydrogen-ethanol-producing anaerobic alkalithermophilic Caloramator celere.</title>
        <authorList>
            <person name="Ciranna A."/>
            <person name="Larjo A."/>
            <person name="Kivisto A."/>
            <person name="Santala V."/>
            <person name="Roos C."/>
            <person name="Karp M."/>
        </authorList>
    </citation>
    <scope>NUCLEOTIDE SEQUENCE [LARGE SCALE GENOMIC DNA]</scope>
    <source>
        <strain evidence="4">DSM 8682</strain>
    </source>
</reference>
<dbReference type="InterPro" id="IPR003723">
    <property type="entry name" value="Precorrin-6x_reduct"/>
</dbReference>
<proteinExistence type="predicted"/>
<dbReference type="Pfam" id="PF02571">
    <property type="entry name" value="CbiJ"/>
    <property type="match status" value="1"/>
</dbReference>
<dbReference type="AlphaFoldDB" id="R7RMA0"/>
<dbReference type="UniPathway" id="UPA00148"/>
<dbReference type="OrthoDB" id="9780707at2"/>
<dbReference type="PANTHER" id="PTHR36925">
    <property type="entry name" value="COBALT-PRECORRIN-6A REDUCTASE"/>
    <property type="match status" value="1"/>
</dbReference>
<dbReference type="NCBIfam" id="TIGR00715">
    <property type="entry name" value="precor6x_red"/>
    <property type="match status" value="1"/>
</dbReference>
<evidence type="ECO:0000313" key="4">
    <source>
        <dbReference type="EMBL" id="CDF57297.1"/>
    </source>
</evidence>
<keyword evidence="2" id="KW-0169">Cobalamin biosynthesis</keyword>
<dbReference type="PROSITE" id="PS51014">
    <property type="entry name" value="COBK_CBIJ"/>
    <property type="match status" value="1"/>
</dbReference>
<comment type="pathway">
    <text evidence="1">Cofactor biosynthesis; adenosylcobalamin biosynthesis.</text>
</comment>
<keyword evidence="5" id="KW-1185">Reference proteome</keyword>
<accession>R7RMA0</accession>
<dbReference type="PANTHER" id="PTHR36925:SF1">
    <property type="entry name" value="COBALT-PRECORRIN-6A REDUCTASE"/>
    <property type="match status" value="1"/>
</dbReference>
<name>R7RMA0_9CLOT</name>
<dbReference type="eggNOG" id="COG2099">
    <property type="taxonomic scope" value="Bacteria"/>
</dbReference>
<keyword evidence="3" id="KW-0560">Oxidoreductase</keyword>
<comment type="caution">
    <text evidence="4">The sequence shown here is derived from an EMBL/GenBank/DDBJ whole genome shotgun (WGS) entry which is preliminary data.</text>
</comment>